<comment type="caution">
    <text evidence="1">The sequence shown here is derived from an EMBL/GenBank/DDBJ whole genome shotgun (WGS) entry which is preliminary data.</text>
</comment>
<accession>A0A5J5G924</accession>
<evidence type="ECO:0000313" key="2">
    <source>
        <dbReference type="Proteomes" id="UP000367750"/>
    </source>
</evidence>
<reference evidence="1 2" key="1">
    <citation type="submission" date="2019-09" db="EMBL/GenBank/DDBJ databases">
        <title>Bacillus ochoae sp. nov., Paenibacillus whitsoniae sp. nov., Paenibacillus spiritus sp. nov. Isolated from the Mars Exploration Rover during spacecraft assembly.</title>
        <authorList>
            <person name="Seuylemezian A."/>
            <person name="Vaishampayan P."/>
        </authorList>
    </citation>
    <scope>NUCLEOTIDE SEQUENCE [LARGE SCALE GENOMIC DNA]</scope>
    <source>
        <strain evidence="1 2">MER_111</strain>
    </source>
</reference>
<organism evidence="1 2">
    <name type="scientific">Paenibacillus spiritus</name>
    <dbReference type="NCBI Taxonomy" id="2496557"/>
    <lineage>
        <taxon>Bacteria</taxon>
        <taxon>Bacillati</taxon>
        <taxon>Bacillota</taxon>
        <taxon>Bacilli</taxon>
        <taxon>Bacillales</taxon>
        <taxon>Paenibacillaceae</taxon>
        <taxon>Paenibacillus</taxon>
    </lineage>
</organism>
<gene>
    <name evidence="1" type="ORF">F4V43_10215</name>
</gene>
<dbReference type="OrthoDB" id="2640017at2"/>
<proteinExistence type="predicted"/>
<dbReference type="EMBL" id="VYKK01000013">
    <property type="protein sequence ID" value="KAA9004689.1"/>
    <property type="molecule type" value="Genomic_DNA"/>
</dbReference>
<name>A0A5J5G924_9BACL</name>
<sequence>MQWYTLGQLLAVMRPGQKASTPDGRTVVRTDRGLEWSGGRENGRLVELRDPLFSDLWTFSGEEDSRSRTSRDSRAAWAREREMIVNQYEEWLADYREQKRREASEEP</sequence>
<dbReference type="AlphaFoldDB" id="A0A5J5G924"/>
<evidence type="ECO:0000313" key="1">
    <source>
        <dbReference type="EMBL" id="KAA9004689.1"/>
    </source>
</evidence>
<keyword evidence="2" id="KW-1185">Reference proteome</keyword>
<dbReference type="RefSeq" id="WP_150458151.1">
    <property type="nucleotide sequence ID" value="NZ_VYKK01000013.1"/>
</dbReference>
<dbReference type="Proteomes" id="UP000367750">
    <property type="component" value="Unassembled WGS sequence"/>
</dbReference>
<protein>
    <submittedName>
        <fullName evidence="1">Uncharacterized protein</fullName>
    </submittedName>
</protein>